<dbReference type="InterPro" id="IPR050107">
    <property type="entry name" value="ABC_carbohydrate_import_ATPase"/>
</dbReference>
<dbReference type="InterPro" id="IPR017871">
    <property type="entry name" value="ABC_transporter-like_CS"/>
</dbReference>
<comment type="subcellular location">
    <subcellularLocation>
        <location evidence="1">Cell membrane</location>
        <topology evidence="1">Multi-pass membrane protein</topology>
    </subcellularLocation>
</comment>
<evidence type="ECO:0000256" key="4">
    <source>
        <dbReference type="ARBA" id="ARBA00022692"/>
    </source>
</evidence>
<keyword evidence="5" id="KW-0677">Repeat</keyword>
<evidence type="ECO:0000256" key="8">
    <source>
        <dbReference type="ARBA" id="ARBA00022989"/>
    </source>
</evidence>
<dbReference type="AlphaFoldDB" id="A0A4R9AMN8"/>
<dbReference type="PROSITE" id="PS50893">
    <property type="entry name" value="ABC_TRANSPORTER_2"/>
    <property type="match status" value="2"/>
</dbReference>
<evidence type="ECO:0000256" key="5">
    <source>
        <dbReference type="ARBA" id="ARBA00022737"/>
    </source>
</evidence>
<dbReference type="PROSITE" id="PS00211">
    <property type="entry name" value="ABC_TRANSPORTER_1"/>
    <property type="match status" value="1"/>
</dbReference>
<evidence type="ECO:0000256" key="2">
    <source>
        <dbReference type="ARBA" id="ARBA00022448"/>
    </source>
</evidence>
<feature type="transmembrane region" description="Helical" evidence="10">
    <location>
        <begin position="541"/>
        <end position="558"/>
    </location>
</feature>
<feature type="transmembrane region" description="Helical" evidence="10">
    <location>
        <begin position="622"/>
        <end position="643"/>
    </location>
</feature>
<comment type="caution">
    <text evidence="12">The sequence shown here is derived from an EMBL/GenBank/DDBJ whole genome shotgun (WGS) entry which is preliminary data.</text>
</comment>
<sequence length="846" mass="89153">MTIEERPPTQLLSLSPEKVVKAGTVVLKLSGIVKTFTGVRALTNVDLEVVAGEVHALVGENGAGKSTLMAVASGAMEPNAGSVEIVGQVLTSASPDEARKLGLGIVRQDPALLPHLTVAENMAIGVGYALAGSFKRAPAWAQAHLDPWQMGIDARSRVEDLSVEQRFIVEIAKALALKPQVLILDEPTEHLSSDEVQRLFRRVREVVAGSAAVVYISHRIPEVKEISDRITVLRDGQVRGTFHATDVDEQQIIELVIGRALETVFPPKGAKSGAIRTEDRLKVEGLRGNHFHDISFAVKAGEIVGLAGVQGNGQAELIRALAGIEPASGELLVTDRSVRLGSNAAAARAGIVYVPSDRHGEGVFMPLTVGENIVMKTLGSVSRAGIISEKRIAQVAHEQIKNLSIKTPSSRTAIASLSGGNQQKAVLARSLLAEPTVLLAEEPTQGVDAGARVDIYRILRDAADNGAAVVILSSDGVELEGLCDRVFIMSRGKLIAELAGDKVTETEIARAALTSTTMRQRAEASASRSGRFRSWLRGDHSPAAVLGVVILLLALIVGSSNGAYFSAFSLNNLLFLAAPLILIGAAQQIVVLGSGFDLSVGPLMGFLVVLASFFVIDGGNIFVGLGLMIAAALAVGFINGFLVTRFNLSPVVVTLAIALGLQGAFLMLRTTPGGIITTDVTDLVFARVGFVPVVTIVAVAVALLLEWALRRSRWGVELRAVGSRQDAAERLGINARRVQLLSYLFTSFLVMPTAVLLMAQIGIGDGRPSLPFTLSSITVIVLAGASIFGGRGSFIGIVASGILVAQILGVPAFLGLSGAWGYWLPGLITVGAAVLYAQLRRVRKTS</sequence>
<feature type="transmembrane region" description="Helical" evidence="10">
    <location>
        <begin position="740"/>
        <end position="763"/>
    </location>
</feature>
<accession>A0A4R9AMN8</accession>
<reference evidence="12 13" key="1">
    <citation type="submission" date="2019-03" db="EMBL/GenBank/DDBJ databases">
        <title>Genomics of glacier-inhabiting Cryobacterium strains.</title>
        <authorList>
            <person name="Liu Q."/>
            <person name="Xin Y.-H."/>
        </authorList>
    </citation>
    <scope>NUCLEOTIDE SEQUENCE [LARGE SCALE GENOMIC DNA]</scope>
    <source>
        <strain evidence="12 13">Sr36</strain>
    </source>
</reference>
<dbReference type="Proteomes" id="UP000298154">
    <property type="component" value="Unassembled WGS sequence"/>
</dbReference>
<dbReference type="SUPFAM" id="SSF52540">
    <property type="entry name" value="P-loop containing nucleoside triphosphate hydrolases"/>
    <property type="match status" value="2"/>
</dbReference>
<evidence type="ECO:0000256" key="7">
    <source>
        <dbReference type="ARBA" id="ARBA00022840"/>
    </source>
</evidence>
<evidence type="ECO:0000313" key="13">
    <source>
        <dbReference type="Proteomes" id="UP000298154"/>
    </source>
</evidence>
<evidence type="ECO:0000256" key="6">
    <source>
        <dbReference type="ARBA" id="ARBA00022741"/>
    </source>
</evidence>
<feature type="transmembrane region" description="Helical" evidence="10">
    <location>
        <begin position="795"/>
        <end position="814"/>
    </location>
</feature>
<dbReference type="PANTHER" id="PTHR43790:SF9">
    <property type="entry name" value="GALACTOFURANOSE TRANSPORTER ATP-BINDING PROTEIN YTFR"/>
    <property type="match status" value="1"/>
</dbReference>
<keyword evidence="6" id="KW-0547">Nucleotide-binding</keyword>
<dbReference type="RefSeq" id="WP_134555896.1">
    <property type="nucleotide sequence ID" value="NZ_SOHK01000015.1"/>
</dbReference>
<dbReference type="InterPro" id="IPR027417">
    <property type="entry name" value="P-loop_NTPase"/>
</dbReference>
<dbReference type="Gene3D" id="3.40.50.300">
    <property type="entry name" value="P-loop containing nucleotide triphosphate hydrolases"/>
    <property type="match status" value="2"/>
</dbReference>
<dbReference type="GO" id="GO:0022857">
    <property type="term" value="F:transmembrane transporter activity"/>
    <property type="evidence" value="ECO:0007669"/>
    <property type="project" value="InterPro"/>
</dbReference>
<dbReference type="InterPro" id="IPR003439">
    <property type="entry name" value="ABC_transporter-like_ATP-bd"/>
</dbReference>
<feature type="domain" description="ABC transporter" evidence="11">
    <location>
        <begin position="27"/>
        <end position="260"/>
    </location>
</feature>
<dbReference type="CDD" id="cd03216">
    <property type="entry name" value="ABC_Carb_Monos_I"/>
    <property type="match status" value="1"/>
</dbReference>
<dbReference type="PANTHER" id="PTHR43790">
    <property type="entry name" value="CARBOHYDRATE TRANSPORT ATP-BINDING PROTEIN MG119-RELATED"/>
    <property type="match status" value="1"/>
</dbReference>
<dbReference type="Pfam" id="PF02653">
    <property type="entry name" value="BPD_transp_2"/>
    <property type="match status" value="1"/>
</dbReference>
<name>A0A4R9AMN8_9MICO</name>
<dbReference type="InterPro" id="IPR001851">
    <property type="entry name" value="ABC_transp_permease"/>
</dbReference>
<keyword evidence="7 12" id="KW-0067">ATP-binding</keyword>
<keyword evidence="13" id="KW-1185">Reference proteome</keyword>
<feature type="transmembrane region" description="Helical" evidence="10">
    <location>
        <begin position="564"/>
        <end position="586"/>
    </location>
</feature>
<evidence type="ECO:0000256" key="3">
    <source>
        <dbReference type="ARBA" id="ARBA00022475"/>
    </source>
</evidence>
<evidence type="ECO:0000259" key="11">
    <source>
        <dbReference type="PROSITE" id="PS50893"/>
    </source>
</evidence>
<dbReference type="GO" id="GO:0005886">
    <property type="term" value="C:plasma membrane"/>
    <property type="evidence" value="ECO:0007669"/>
    <property type="project" value="UniProtKB-SubCell"/>
</dbReference>
<dbReference type="GO" id="GO:0016887">
    <property type="term" value="F:ATP hydrolysis activity"/>
    <property type="evidence" value="ECO:0007669"/>
    <property type="project" value="InterPro"/>
</dbReference>
<organism evidence="12 13">
    <name type="scientific">Cryobacterium ruanii</name>
    <dbReference type="NCBI Taxonomy" id="1259197"/>
    <lineage>
        <taxon>Bacteria</taxon>
        <taxon>Bacillati</taxon>
        <taxon>Actinomycetota</taxon>
        <taxon>Actinomycetes</taxon>
        <taxon>Micrococcales</taxon>
        <taxon>Microbacteriaceae</taxon>
        <taxon>Cryobacterium</taxon>
    </lineage>
</organism>
<feature type="transmembrane region" description="Helical" evidence="10">
    <location>
        <begin position="688"/>
        <end position="709"/>
    </location>
</feature>
<dbReference type="EMBL" id="SOHK01000015">
    <property type="protein sequence ID" value="TFD65141.1"/>
    <property type="molecule type" value="Genomic_DNA"/>
</dbReference>
<dbReference type="CDD" id="cd03215">
    <property type="entry name" value="ABC_Carb_Monos_II"/>
    <property type="match status" value="1"/>
</dbReference>
<evidence type="ECO:0000313" key="12">
    <source>
        <dbReference type="EMBL" id="TFD65141.1"/>
    </source>
</evidence>
<feature type="transmembrane region" description="Helical" evidence="10">
    <location>
        <begin position="769"/>
        <end position="788"/>
    </location>
</feature>
<dbReference type="CDD" id="cd06579">
    <property type="entry name" value="TM_PBP1_transp_AraH_like"/>
    <property type="match status" value="1"/>
</dbReference>
<dbReference type="Pfam" id="PF00005">
    <property type="entry name" value="ABC_tran"/>
    <property type="match status" value="2"/>
</dbReference>
<dbReference type="OrthoDB" id="7757085at2"/>
<feature type="transmembrane region" description="Helical" evidence="10">
    <location>
        <begin position="820"/>
        <end position="839"/>
    </location>
</feature>
<proteinExistence type="predicted"/>
<feature type="transmembrane region" description="Helical" evidence="10">
    <location>
        <begin position="650"/>
        <end position="668"/>
    </location>
</feature>
<keyword evidence="2" id="KW-0813">Transport</keyword>
<gene>
    <name evidence="12" type="ORF">E3T47_09760</name>
</gene>
<evidence type="ECO:0000256" key="9">
    <source>
        <dbReference type="ARBA" id="ARBA00023136"/>
    </source>
</evidence>
<dbReference type="GO" id="GO:0005524">
    <property type="term" value="F:ATP binding"/>
    <property type="evidence" value="ECO:0007669"/>
    <property type="project" value="UniProtKB-KW"/>
</dbReference>
<dbReference type="SMART" id="SM00382">
    <property type="entry name" value="AAA"/>
    <property type="match status" value="1"/>
</dbReference>
<evidence type="ECO:0000256" key="1">
    <source>
        <dbReference type="ARBA" id="ARBA00004651"/>
    </source>
</evidence>
<keyword evidence="3" id="KW-1003">Cell membrane</keyword>
<dbReference type="InterPro" id="IPR003593">
    <property type="entry name" value="AAA+_ATPase"/>
</dbReference>
<keyword evidence="9 10" id="KW-0472">Membrane</keyword>
<protein>
    <submittedName>
        <fullName evidence="12">ATP-binding cassette domain-containing protein</fullName>
    </submittedName>
</protein>
<evidence type="ECO:0000256" key="10">
    <source>
        <dbReference type="SAM" id="Phobius"/>
    </source>
</evidence>
<keyword evidence="4 10" id="KW-0812">Transmembrane</keyword>
<keyword evidence="8 10" id="KW-1133">Transmembrane helix</keyword>
<feature type="domain" description="ABC transporter" evidence="11">
    <location>
        <begin position="275"/>
        <end position="516"/>
    </location>
</feature>